<dbReference type="InParanoid" id="A5DGH3"/>
<dbReference type="RefSeq" id="XP_001484645.2">
    <property type="nucleotide sequence ID" value="XM_001484595.1"/>
</dbReference>
<protein>
    <submittedName>
        <fullName evidence="3">Uncharacterized protein</fullName>
    </submittedName>
</protein>
<dbReference type="VEuPathDB" id="FungiDB:PGUG_02374"/>
<reference evidence="3 4" key="1">
    <citation type="journal article" date="2009" name="Nature">
        <title>Evolution of pathogenicity and sexual reproduction in eight Candida genomes.</title>
        <authorList>
            <person name="Butler G."/>
            <person name="Rasmussen M.D."/>
            <person name="Lin M.F."/>
            <person name="Santos M.A."/>
            <person name="Sakthikumar S."/>
            <person name="Munro C.A."/>
            <person name="Rheinbay E."/>
            <person name="Grabherr M."/>
            <person name="Forche A."/>
            <person name="Reedy J.L."/>
            <person name="Agrafioti I."/>
            <person name="Arnaud M.B."/>
            <person name="Bates S."/>
            <person name="Brown A.J."/>
            <person name="Brunke S."/>
            <person name="Costanzo M.C."/>
            <person name="Fitzpatrick D.A."/>
            <person name="de Groot P.W."/>
            <person name="Harris D."/>
            <person name="Hoyer L.L."/>
            <person name="Hube B."/>
            <person name="Klis F.M."/>
            <person name="Kodira C."/>
            <person name="Lennard N."/>
            <person name="Logue M.E."/>
            <person name="Martin R."/>
            <person name="Neiman A.M."/>
            <person name="Nikolaou E."/>
            <person name="Quail M.A."/>
            <person name="Quinn J."/>
            <person name="Santos M.C."/>
            <person name="Schmitzberger F.F."/>
            <person name="Sherlock G."/>
            <person name="Shah P."/>
            <person name="Silverstein K.A."/>
            <person name="Skrzypek M.S."/>
            <person name="Soll D."/>
            <person name="Staggs R."/>
            <person name="Stansfield I."/>
            <person name="Stumpf M.P."/>
            <person name="Sudbery P.E."/>
            <person name="Srikantha T."/>
            <person name="Zeng Q."/>
            <person name="Berman J."/>
            <person name="Berriman M."/>
            <person name="Heitman J."/>
            <person name="Gow N.A."/>
            <person name="Lorenz M.C."/>
            <person name="Birren B.W."/>
            <person name="Kellis M."/>
            <person name="Cuomo C.A."/>
        </authorList>
    </citation>
    <scope>NUCLEOTIDE SEQUENCE [LARGE SCALE GENOMIC DNA]</scope>
    <source>
        <strain evidence="4">ATCC 6260 / CBS 566 / DSM 6381 / JCM 1539 / NBRC 10279 / NRRL Y-324</strain>
    </source>
</reference>
<organism evidence="3 4">
    <name type="scientific">Meyerozyma guilliermondii (strain ATCC 6260 / CBS 566 / DSM 6381 / JCM 1539 / NBRC 10279 / NRRL Y-324)</name>
    <name type="common">Yeast</name>
    <name type="synonym">Candida guilliermondii</name>
    <dbReference type="NCBI Taxonomy" id="294746"/>
    <lineage>
        <taxon>Eukaryota</taxon>
        <taxon>Fungi</taxon>
        <taxon>Dikarya</taxon>
        <taxon>Ascomycota</taxon>
        <taxon>Saccharomycotina</taxon>
        <taxon>Pichiomycetes</taxon>
        <taxon>Debaryomycetaceae</taxon>
        <taxon>Meyerozyma</taxon>
    </lineage>
</organism>
<dbReference type="SUPFAM" id="SSF50978">
    <property type="entry name" value="WD40 repeat-like"/>
    <property type="match status" value="1"/>
</dbReference>
<dbReference type="InterPro" id="IPR036322">
    <property type="entry name" value="WD40_repeat_dom_sf"/>
</dbReference>
<name>A5DGH3_PICGU</name>
<dbReference type="PROSITE" id="PS00678">
    <property type="entry name" value="WD_REPEATS_1"/>
    <property type="match status" value="1"/>
</dbReference>
<dbReference type="InterPro" id="IPR015943">
    <property type="entry name" value="WD40/YVTN_repeat-like_dom_sf"/>
</dbReference>
<dbReference type="eggNOG" id="KOG0305">
    <property type="taxonomic scope" value="Eukaryota"/>
</dbReference>
<sequence>MTTLAIGSNDNKCSIWDISNLASPVHQFTLNHFAAVKALAFCPWSHALLATGGCRKDRTIRFWHTKSGTLVRQVHTDYQITSLIWCRSRREFAAIFGAGGTRSNTDILRIYTYPGLNCKGQASAKTNLRSVSSAVSPDGNSVCAAFSDSTIRGYNLWNPTEKELGEAGEYGSSILNAVENTWGINPGIR</sequence>
<dbReference type="InterPro" id="IPR033010">
    <property type="entry name" value="Cdc20/Fizzy"/>
</dbReference>
<dbReference type="GO" id="GO:0005680">
    <property type="term" value="C:anaphase-promoting complex"/>
    <property type="evidence" value="ECO:0007669"/>
    <property type="project" value="TreeGrafter"/>
</dbReference>
<evidence type="ECO:0000313" key="3">
    <source>
        <dbReference type="EMBL" id="EDK38276.2"/>
    </source>
</evidence>
<evidence type="ECO:0000256" key="1">
    <source>
        <dbReference type="ARBA" id="ARBA00022574"/>
    </source>
</evidence>
<dbReference type="Proteomes" id="UP000001997">
    <property type="component" value="Unassembled WGS sequence"/>
</dbReference>
<dbReference type="PANTHER" id="PTHR19918:SF5">
    <property type="entry name" value="MEIOSIS-SPECIFIC APC_C ACTIVATOR PROTEIN AMA1"/>
    <property type="match status" value="1"/>
</dbReference>
<accession>A5DGH3</accession>
<proteinExistence type="predicted"/>
<dbReference type="Gene3D" id="2.130.10.10">
    <property type="entry name" value="YVTN repeat-like/Quinoprotein amine dehydrogenase"/>
    <property type="match status" value="1"/>
</dbReference>
<dbReference type="GO" id="GO:1905786">
    <property type="term" value="P:positive regulation of anaphase-promoting complex-dependent catabolic process"/>
    <property type="evidence" value="ECO:0007669"/>
    <property type="project" value="TreeGrafter"/>
</dbReference>
<evidence type="ECO:0000313" key="4">
    <source>
        <dbReference type="Proteomes" id="UP000001997"/>
    </source>
</evidence>
<dbReference type="InterPro" id="IPR019775">
    <property type="entry name" value="WD40_repeat_CS"/>
</dbReference>
<dbReference type="OrthoDB" id="10263272at2759"/>
<dbReference type="KEGG" id="pgu:PGUG_02374"/>
<gene>
    <name evidence="3" type="ORF">PGUG_02374</name>
</gene>
<dbReference type="AlphaFoldDB" id="A5DGH3"/>
<dbReference type="InterPro" id="IPR001680">
    <property type="entry name" value="WD40_rpt"/>
</dbReference>
<keyword evidence="4" id="KW-1185">Reference proteome</keyword>
<dbReference type="STRING" id="294746.A5DGH3"/>
<dbReference type="EMBL" id="CH408157">
    <property type="protein sequence ID" value="EDK38276.2"/>
    <property type="molecule type" value="Genomic_DNA"/>
</dbReference>
<keyword evidence="2" id="KW-0677">Repeat</keyword>
<evidence type="ECO:0000256" key="2">
    <source>
        <dbReference type="ARBA" id="ARBA00022737"/>
    </source>
</evidence>
<dbReference type="GO" id="GO:0010997">
    <property type="term" value="F:anaphase-promoting complex binding"/>
    <property type="evidence" value="ECO:0007669"/>
    <property type="project" value="InterPro"/>
</dbReference>
<dbReference type="GeneID" id="5126768"/>
<dbReference type="GO" id="GO:1990757">
    <property type="term" value="F:ubiquitin ligase activator activity"/>
    <property type="evidence" value="ECO:0007669"/>
    <property type="project" value="TreeGrafter"/>
</dbReference>
<dbReference type="PANTHER" id="PTHR19918">
    <property type="entry name" value="CELL DIVISION CYCLE 20 CDC20 FIZZY -RELATED"/>
    <property type="match status" value="1"/>
</dbReference>
<dbReference type="Pfam" id="PF00400">
    <property type="entry name" value="WD40"/>
    <property type="match status" value="1"/>
</dbReference>
<dbReference type="SMART" id="SM00320">
    <property type="entry name" value="WD40"/>
    <property type="match status" value="2"/>
</dbReference>
<dbReference type="GO" id="GO:0031145">
    <property type="term" value="P:anaphase-promoting complex-dependent catabolic process"/>
    <property type="evidence" value="ECO:0007669"/>
    <property type="project" value="TreeGrafter"/>
</dbReference>
<dbReference type="HOGENOM" id="CLU_014831_1_1_1"/>
<keyword evidence="1" id="KW-0853">WD repeat</keyword>